<dbReference type="AlphaFoldDB" id="A0A837G0M5"/>
<name>A0A837G0M5_9VIBR</name>
<dbReference type="PROSITE" id="PS51257">
    <property type="entry name" value="PROKAR_LIPOPROTEIN"/>
    <property type="match status" value="1"/>
</dbReference>
<comment type="caution">
    <text evidence="1">The sequence shown here is derived from an EMBL/GenBank/DDBJ whole genome shotgun (WGS) entry which is preliminary data.</text>
</comment>
<protein>
    <submittedName>
        <fullName evidence="1">Uncharacterized protein</fullName>
    </submittedName>
</protein>
<dbReference type="EMBL" id="JXXR01000026">
    <property type="protein sequence ID" value="KJY67654.1"/>
    <property type="molecule type" value="Genomic_DNA"/>
</dbReference>
<reference evidence="1" key="1">
    <citation type="journal article" date="2015" name="BMC Genomics">
        <title>Genome mining reveals unlocked bioactive potential of marine Gram-negative bacteria.</title>
        <authorList>
            <person name="Machado H."/>
            <person name="Sonnenschein E.C."/>
            <person name="Melchiorsen J."/>
            <person name="Gram L."/>
        </authorList>
    </citation>
    <scope>NUCLEOTIDE SEQUENCE</scope>
    <source>
        <strain evidence="1">S2052</strain>
    </source>
</reference>
<evidence type="ECO:0000313" key="1">
    <source>
        <dbReference type="EMBL" id="KJY67654.1"/>
    </source>
</evidence>
<accession>A0A837G0M5</accession>
<proteinExistence type="predicted"/>
<dbReference type="RefSeq" id="WP_045987254.1">
    <property type="nucleotide sequence ID" value="NZ_CP063052.1"/>
</dbReference>
<sequence length="178" mass="20539">MKKLLTIFVTLLFVGCSNTPQLQPNFIENVEYDHVIGEPNAEGKKISFTYTRKDEVDRKIVLNVDAEPIEMRFRLCENNGEYENLGQGVINEINQQTVDCNSWFKLVPLENGKYSISYELNLLLGFQVENVNSKFVYVPIRKKLAQYRAIYNPSSVMSPLKRYENEAIVESTSVEMKL</sequence>
<gene>
    <name evidence="1" type="ORF">TW71_21905</name>
</gene>
<organism evidence="1">
    <name type="scientific">Vibrio coralliilyticus</name>
    <dbReference type="NCBI Taxonomy" id="190893"/>
    <lineage>
        <taxon>Bacteria</taxon>
        <taxon>Pseudomonadati</taxon>
        <taxon>Pseudomonadota</taxon>
        <taxon>Gammaproteobacteria</taxon>
        <taxon>Vibrionales</taxon>
        <taxon>Vibrionaceae</taxon>
        <taxon>Vibrio</taxon>
    </lineage>
</organism>